<keyword evidence="6" id="KW-1185">Reference proteome</keyword>
<dbReference type="EMBL" id="CAJZBQ010000005">
    <property type="protein sequence ID" value="CAG9312029.1"/>
    <property type="molecule type" value="Genomic_DNA"/>
</dbReference>
<dbReference type="AlphaFoldDB" id="A0AAU9ILI2"/>
<comment type="caution">
    <text evidence="5">The sequence shown here is derived from an EMBL/GenBank/DDBJ whole genome shotgun (WGS) entry which is preliminary data.</text>
</comment>
<dbReference type="SUPFAM" id="SSF50998">
    <property type="entry name" value="Quinoprotein alcohol dehydrogenase-like"/>
    <property type="match status" value="1"/>
</dbReference>
<dbReference type="PROSITE" id="PS50082">
    <property type="entry name" value="WD_REPEATS_2"/>
    <property type="match status" value="1"/>
</dbReference>
<dbReference type="PANTHER" id="PTHR44019:SF8">
    <property type="entry name" value="POC1 CENTRIOLAR PROTEIN HOMOLOG"/>
    <property type="match status" value="1"/>
</dbReference>
<name>A0AAU9ILI2_9CILI</name>
<sequence length="702" mass="79868">MDQKPYSYLKSQYIGLHSSRFQNVFITSEPSPSLYHPIGGHIVKRDALTLQELYRFQAHNNSIVVTLPIPPDSPDKLTTMAYCGEIKLFSLSGTLLSSAICSERIVRHGCVNNQGNLVAASSVFGVYNGIIDVWRINENFSFEKILTIRGNYKLCEFSHLNSLFALRENTPDEHRGPCLRQRDMPIPEDLACTDFHSDSDSEDPIDDIMETMRQRHQRKFIYYGCLFQRIEGDRNSLSITLPNFSRINSIITNRKGQIAVGYLCRTIAIIDMETLEILHMFKVTGAGSMLCLEFIDNFCYFSPNSGIYTKFDINQEKVLGEIDLNFVNPAFQTVKTGIQWINKTCAYLRWIIQDSVLVGLNEYGIFLWNFKDFPNSSEITKELKLEFFKITCCGLEINPIEDLIAVGDFVGNIKVFDTKTYQLVYERQIPSGIRCLSWDINGKEIYLGGLDGHLYKVNGETENYDQIWNLQSDVICMSWKQGLIKDYLAAGTKNGELWILSKAADSNMSVDTSFIAHDKQSDSEDVNFGSLKYFSEIWTLAWSPDSGLIATGSEDQTVNIWDWTSKNMIIALPKHSKAVTGVRWLPISATSIKNAEICELFLTSSDDQTMRIYDPKTWTLLHIFTTNFIREWHTITYAAIEENGKRVACVTQNGYLMIFHLETLENGFYGRIHNGSVEGLDWRNGKLATCASECLICIIDTN</sequence>
<reference evidence="5" key="1">
    <citation type="submission" date="2021-09" db="EMBL/GenBank/DDBJ databases">
        <authorList>
            <consortium name="AG Swart"/>
            <person name="Singh M."/>
            <person name="Singh A."/>
            <person name="Seah K."/>
            <person name="Emmerich C."/>
        </authorList>
    </citation>
    <scope>NUCLEOTIDE SEQUENCE</scope>
    <source>
        <strain evidence="5">ATCC30299</strain>
    </source>
</reference>
<dbReference type="SMART" id="SM00320">
    <property type="entry name" value="WD40"/>
    <property type="match status" value="7"/>
</dbReference>
<dbReference type="Pfam" id="PF12894">
    <property type="entry name" value="ANAPC4_WD40"/>
    <property type="match status" value="1"/>
</dbReference>
<organism evidence="5 6">
    <name type="scientific">Blepharisma stoltei</name>
    <dbReference type="NCBI Taxonomy" id="1481888"/>
    <lineage>
        <taxon>Eukaryota</taxon>
        <taxon>Sar</taxon>
        <taxon>Alveolata</taxon>
        <taxon>Ciliophora</taxon>
        <taxon>Postciliodesmatophora</taxon>
        <taxon>Heterotrichea</taxon>
        <taxon>Heterotrichida</taxon>
        <taxon>Blepharismidae</taxon>
        <taxon>Blepharisma</taxon>
    </lineage>
</organism>
<dbReference type="Gene3D" id="2.130.10.10">
    <property type="entry name" value="YVTN repeat-like/Quinoprotein amine dehydrogenase"/>
    <property type="match status" value="2"/>
</dbReference>
<dbReference type="InterPro" id="IPR036322">
    <property type="entry name" value="WD40_repeat_dom_sf"/>
</dbReference>
<dbReference type="PANTHER" id="PTHR44019">
    <property type="entry name" value="WD REPEAT-CONTAINING PROTEIN 55"/>
    <property type="match status" value="1"/>
</dbReference>
<dbReference type="Proteomes" id="UP001162131">
    <property type="component" value="Unassembled WGS sequence"/>
</dbReference>
<dbReference type="InterPro" id="IPR050505">
    <property type="entry name" value="WDR55/POC1"/>
</dbReference>
<evidence type="ECO:0000313" key="5">
    <source>
        <dbReference type="EMBL" id="CAG9312029.1"/>
    </source>
</evidence>
<dbReference type="InterPro" id="IPR011047">
    <property type="entry name" value="Quinoprotein_ADH-like_sf"/>
</dbReference>
<dbReference type="Pfam" id="PF00400">
    <property type="entry name" value="WD40"/>
    <property type="match status" value="2"/>
</dbReference>
<dbReference type="PROSITE" id="PS50294">
    <property type="entry name" value="WD_REPEATS_REGION"/>
    <property type="match status" value="1"/>
</dbReference>
<protein>
    <recommendedName>
        <fullName evidence="4">Anaphase-promoting complex subunit 4-like WD40 domain-containing protein</fullName>
    </recommendedName>
</protein>
<evidence type="ECO:0000256" key="3">
    <source>
        <dbReference type="PROSITE-ProRule" id="PRU00221"/>
    </source>
</evidence>
<gene>
    <name evidence="5" type="ORF">BSTOLATCC_MIC5287</name>
</gene>
<evidence type="ECO:0000256" key="1">
    <source>
        <dbReference type="ARBA" id="ARBA00022574"/>
    </source>
</evidence>
<proteinExistence type="predicted"/>
<evidence type="ECO:0000259" key="4">
    <source>
        <dbReference type="Pfam" id="PF12894"/>
    </source>
</evidence>
<evidence type="ECO:0000256" key="2">
    <source>
        <dbReference type="ARBA" id="ARBA00022737"/>
    </source>
</evidence>
<dbReference type="InterPro" id="IPR001680">
    <property type="entry name" value="WD40_rpt"/>
</dbReference>
<feature type="repeat" description="WD" evidence="3">
    <location>
        <begin position="537"/>
        <end position="571"/>
    </location>
</feature>
<feature type="domain" description="Anaphase-promoting complex subunit 4-like WD40" evidence="4">
    <location>
        <begin position="398"/>
        <end position="480"/>
    </location>
</feature>
<keyword evidence="1 3" id="KW-0853">WD repeat</keyword>
<dbReference type="SUPFAM" id="SSF50978">
    <property type="entry name" value="WD40 repeat-like"/>
    <property type="match status" value="1"/>
</dbReference>
<dbReference type="InterPro" id="IPR024977">
    <property type="entry name" value="Apc4-like_WD40_dom"/>
</dbReference>
<dbReference type="InterPro" id="IPR015943">
    <property type="entry name" value="WD40/YVTN_repeat-like_dom_sf"/>
</dbReference>
<keyword evidence="2" id="KW-0677">Repeat</keyword>
<accession>A0AAU9ILI2</accession>
<evidence type="ECO:0000313" key="6">
    <source>
        <dbReference type="Proteomes" id="UP001162131"/>
    </source>
</evidence>